<accession>A0ACC0WR08</accession>
<dbReference type="Proteomes" id="UP001163321">
    <property type="component" value="Chromosome 1"/>
</dbReference>
<evidence type="ECO:0000313" key="1">
    <source>
        <dbReference type="EMBL" id="KAI9920802.1"/>
    </source>
</evidence>
<keyword evidence="2" id="KW-1185">Reference proteome</keyword>
<proteinExistence type="predicted"/>
<organism evidence="1 2">
    <name type="scientific">Peronosclerospora sorghi</name>
    <dbReference type="NCBI Taxonomy" id="230839"/>
    <lineage>
        <taxon>Eukaryota</taxon>
        <taxon>Sar</taxon>
        <taxon>Stramenopiles</taxon>
        <taxon>Oomycota</taxon>
        <taxon>Peronosporomycetes</taxon>
        <taxon>Peronosporales</taxon>
        <taxon>Peronosporaceae</taxon>
        <taxon>Peronosclerospora</taxon>
    </lineage>
</organism>
<comment type="caution">
    <text evidence="1">The sequence shown here is derived from an EMBL/GenBank/DDBJ whole genome shotgun (WGS) entry which is preliminary data.</text>
</comment>
<protein>
    <submittedName>
        <fullName evidence="1">Uncharacterized protein</fullName>
    </submittedName>
</protein>
<name>A0ACC0WR08_9STRA</name>
<sequence>MPSPPSSVIITIDDSSDDEVLQSTRQRVPVPDALSDGSRTKELLTCSLPAAVITSANYSKEKEEKGSDKSVIDVDNAGEQTTNFKVADSNGQMFSDTMSFSELQAQQRELEMLQAQANRACKPVSQTSLFDLTVGSKRKVHNAGLMPHSDELQSSVLMKTTSRSPLNFDSSSSSDDSSFSSSLEDTIYTAPAHLAKSMSLRDVVAHERELVRKRNKNAINTSQNTPKNKKRRPSKQSGSESPLVLSRKANNSFVDEPEWSESEQTDDDDDDDEYEDPPYQPELVLEKLSPDPDHGMSRDIKYVLRKPKSQKDKHVSRRRCDQNVKSGKKRKAVVSKPPSKVKDKNGKSKSRSSSATSDVQHSKLTTQAGPLSTKLTQQRSAQDTVLHNTMWRNVYFDTAATNLLPLDSEIAPPFDSAYDQPLLTYDVDRELRSNYQQLSELRESTQRFSEPKQDITQEDMDIRVVGLIEQELPRLRSCHQRKAKAILAEARAKIKVYLASLDLRKTQAVFVREESKRLSNVSILDKSLLNQLKREEPTQRSLKYFTILGETAAVEESLFPHDVNQLPKVRPLNICTAYIGLKANIRVEDDPILRYKPYFGEDDDGADIDQAWYDAIEPKSSNLSIGLDGEVNEYLLRFVIRECGTTDKVFAALKKVTGFEQAYSDYNELKKLDDSICLAARRIKEAKELIKRKPEEIPLAKILALEPSLRDDKDSQKTLVERLSPPPTYFDSNMLKNHAYRGYGLGLRSSIECSELLVTYRDMFCRMCYDYHCLEHGIQHPLPSCRADPINPPLHLSAVAFATLAKKQHDQKTKLASTSSESCESTVVTVDCTEDSGNSTAQDNFQREDTVHGDVYVHDSIVAGHSQGETDFEVATDEKVTISEESNEARRSRRALTRMSSLASQNMIKQVIQPSGKKLSRPCREQIYPTVVDKSEYLDDSHYAPVCAFLKKSQQPGDKCSEECWKAETATASDYTTDELNCCANLLNVTEQTLSRKLRLIVGDSPCVISNMMKSTTCKEVGSFLELERRSQLCSSSSTDKVSDVSTIHNGRKRGRAMNIRSINNRIMLSRTKNNRGNREYEPCNHQGACGSTGCSCMQRDHTCDRACSCSRDCPNRFPGCRCSLGNCRTKACPCFIAARECNPDLCVTCGASEVPALVFDAKRRNMPALDLGICCNVNILRGLHKKIGVAYSTTHGWGAFALEPIKRGEFIYEYHGALLSQDEAERRGSIYDKMTISFLFDVNDDSVVDAIRKGNKSKFANHSTTDKKCKGKIITVGGEHRISIWAEQDIAKGEELFFDYGYQGETAPDWSQLRIKGQGPQKKRVKRQDGTKH</sequence>
<evidence type="ECO:0000313" key="2">
    <source>
        <dbReference type="Proteomes" id="UP001163321"/>
    </source>
</evidence>
<dbReference type="EMBL" id="CM047580">
    <property type="protein sequence ID" value="KAI9920802.1"/>
    <property type="molecule type" value="Genomic_DNA"/>
</dbReference>
<reference evidence="1 2" key="1">
    <citation type="journal article" date="2022" name="bioRxiv">
        <title>The genome of the oomycete Peronosclerospora sorghi, a cosmopolitan pathogen of maize and sorghum, is inflated with dispersed pseudogenes.</title>
        <authorList>
            <person name="Fletcher K."/>
            <person name="Martin F."/>
            <person name="Isakeit T."/>
            <person name="Cavanaugh K."/>
            <person name="Magill C."/>
            <person name="Michelmore R."/>
        </authorList>
    </citation>
    <scope>NUCLEOTIDE SEQUENCE [LARGE SCALE GENOMIC DNA]</scope>
    <source>
        <strain evidence="1">P6</strain>
    </source>
</reference>
<gene>
    <name evidence="1" type="ORF">PsorP6_000239</name>
</gene>